<gene>
    <name evidence="4" type="ORF">MGAL_10B037283</name>
</gene>
<keyword evidence="1" id="KW-0175">Coiled coil</keyword>
<dbReference type="PANTHER" id="PTHR12155">
    <property type="entry name" value="SCHLAFEN"/>
    <property type="match status" value="1"/>
</dbReference>
<dbReference type="InterPro" id="IPR038461">
    <property type="entry name" value="Schlafen_AlbA_2_dom_sf"/>
</dbReference>
<dbReference type="Gene3D" id="3.30.950.30">
    <property type="entry name" value="Schlafen, AAA domain"/>
    <property type="match status" value="1"/>
</dbReference>
<organism evidence="4 5">
    <name type="scientific">Mytilus galloprovincialis</name>
    <name type="common">Mediterranean mussel</name>
    <dbReference type="NCBI Taxonomy" id="29158"/>
    <lineage>
        <taxon>Eukaryota</taxon>
        <taxon>Metazoa</taxon>
        <taxon>Spiralia</taxon>
        <taxon>Lophotrochozoa</taxon>
        <taxon>Mollusca</taxon>
        <taxon>Bivalvia</taxon>
        <taxon>Autobranchia</taxon>
        <taxon>Pteriomorphia</taxon>
        <taxon>Mytilida</taxon>
        <taxon>Mytiloidea</taxon>
        <taxon>Mytilidae</taxon>
        <taxon>Mytilinae</taxon>
        <taxon>Mytilus</taxon>
    </lineage>
</organism>
<dbReference type="Pfam" id="PF04326">
    <property type="entry name" value="SLFN_AlbA_2"/>
    <property type="match status" value="1"/>
</dbReference>
<keyword evidence="5" id="KW-1185">Reference proteome</keyword>
<evidence type="ECO:0000313" key="5">
    <source>
        <dbReference type="Proteomes" id="UP000596742"/>
    </source>
</evidence>
<evidence type="ECO:0000256" key="2">
    <source>
        <dbReference type="SAM" id="MobiDB-lite"/>
    </source>
</evidence>
<dbReference type="Proteomes" id="UP000596742">
    <property type="component" value="Unassembled WGS sequence"/>
</dbReference>
<name>A0A8B6FRY0_MYTGA</name>
<comment type="caution">
    <text evidence="4">The sequence shown here is derived from an EMBL/GenBank/DDBJ whole genome shotgun (WGS) entry which is preliminary data.</text>
</comment>
<dbReference type="OrthoDB" id="5954290at2759"/>
<evidence type="ECO:0000313" key="4">
    <source>
        <dbReference type="EMBL" id="VDI53766.1"/>
    </source>
</evidence>
<evidence type="ECO:0000256" key="1">
    <source>
        <dbReference type="SAM" id="Coils"/>
    </source>
</evidence>
<protein>
    <recommendedName>
        <fullName evidence="3">Schlafen AlbA-2 domain-containing protein</fullName>
    </recommendedName>
</protein>
<feature type="region of interest" description="Disordered" evidence="2">
    <location>
        <begin position="426"/>
        <end position="447"/>
    </location>
</feature>
<dbReference type="EMBL" id="UYJE01007334">
    <property type="protein sequence ID" value="VDI53766.1"/>
    <property type="molecule type" value="Genomic_DNA"/>
</dbReference>
<evidence type="ECO:0000259" key="3">
    <source>
        <dbReference type="Pfam" id="PF04326"/>
    </source>
</evidence>
<reference evidence="4" key="1">
    <citation type="submission" date="2018-11" db="EMBL/GenBank/DDBJ databases">
        <authorList>
            <person name="Alioto T."/>
            <person name="Alioto T."/>
        </authorList>
    </citation>
    <scope>NUCLEOTIDE SEQUENCE</scope>
</reference>
<proteinExistence type="predicted"/>
<feature type="domain" description="Schlafen AlbA-2" evidence="3">
    <location>
        <begin position="114"/>
        <end position="238"/>
    </location>
</feature>
<dbReference type="AlphaFoldDB" id="A0A8B6FRY0"/>
<sequence length="457" mass="53951">MTTEYVVEVNNLKTENDTILGLAIQNVLKKKLNIDISVDVLDIEDCGDTKSAVIYLQSIDEINLVTDNINNNGFKFTQIAKPYKNISAKRIESKRHIKFYKVGQYLGDETRVKEFKEGGGNIEHFLRTGQKRCLASYACGIVNNREKGTVYIGVNDKGLVAGVQWNHDKRDLIRRRIAEIMMSDLQPPLTTLHYRVIFTPVRSKDEKHLEDFYVLEITFYTVDKFDKVYRAKGEVYQKGDGVLFGPLGQPAITEWEAQIRHKQMKEARNIEFLERFEKYEIDKAEKERVIDRFKLLNEEEQNLREQKELSFKLKKEGFDKEVSTLKEMLEDKERSFRRKNDQLIAETEQMEKKLKDTYNQMSEEETILKKRELSFKQKKELFDEEVARLKQIHEAKERSFRRNTDKLIDERKEKEKEIVKEKRLREEKEKENQVLQRQNSALAKENKGKKSKICVIM</sequence>
<accession>A0A8B6FRY0</accession>
<dbReference type="PANTHER" id="PTHR12155:SF41">
    <property type="entry name" value="SCHLAFEN ALBA-2 DOMAIN-CONTAINING PROTEIN"/>
    <property type="match status" value="1"/>
</dbReference>
<dbReference type="InterPro" id="IPR029684">
    <property type="entry name" value="Schlafen"/>
</dbReference>
<feature type="coiled-coil region" evidence="1">
    <location>
        <begin position="286"/>
        <end position="364"/>
    </location>
</feature>
<dbReference type="InterPro" id="IPR007421">
    <property type="entry name" value="Schlafen_AlbA_2_dom"/>
</dbReference>